<dbReference type="SMART" id="SM00065">
    <property type="entry name" value="GAF"/>
    <property type="match status" value="2"/>
</dbReference>
<keyword evidence="4 8" id="KW-0378">Hydrolase</keyword>
<evidence type="ECO:0000313" key="10">
    <source>
        <dbReference type="EMBL" id="VEN47281.1"/>
    </source>
</evidence>
<evidence type="ECO:0000256" key="2">
    <source>
        <dbReference type="ARBA" id="ARBA00022535"/>
    </source>
</evidence>
<feature type="binding site" evidence="6">
    <location>
        <position position="676"/>
    </location>
    <ligand>
        <name>AMP</name>
        <dbReference type="ChEBI" id="CHEBI:456215"/>
    </ligand>
</feature>
<protein>
    <recommendedName>
        <fullName evidence="8">Phosphodiesterase</fullName>
        <ecNumber evidence="8">3.1.4.-</ecNumber>
    </recommendedName>
</protein>
<evidence type="ECO:0000313" key="11">
    <source>
        <dbReference type="Proteomes" id="UP000410492"/>
    </source>
</evidence>
<dbReference type="GO" id="GO:0046872">
    <property type="term" value="F:metal ion binding"/>
    <property type="evidence" value="ECO:0007669"/>
    <property type="project" value="UniProtKB-KW"/>
</dbReference>
<dbReference type="PRINTS" id="PR00387">
    <property type="entry name" value="PDIESTERASE1"/>
</dbReference>
<dbReference type="InterPro" id="IPR029016">
    <property type="entry name" value="GAF-like_dom_sf"/>
</dbReference>
<dbReference type="PROSITE" id="PS51845">
    <property type="entry name" value="PDEASE_I_2"/>
    <property type="match status" value="1"/>
</dbReference>
<feature type="binding site" evidence="6">
    <location>
        <position position="728"/>
    </location>
    <ligand>
        <name>AMP</name>
        <dbReference type="ChEBI" id="CHEBI:456215"/>
    </ligand>
</feature>
<feature type="binding site" evidence="7">
    <location>
        <position position="567"/>
    </location>
    <ligand>
        <name>Zn(2+)</name>
        <dbReference type="ChEBI" id="CHEBI:29105"/>
        <label>1</label>
    </ligand>
</feature>
<dbReference type="CDD" id="cd00077">
    <property type="entry name" value="HDc"/>
    <property type="match status" value="1"/>
</dbReference>
<dbReference type="InterPro" id="IPR036971">
    <property type="entry name" value="PDEase_catalytic_dom_sf"/>
</dbReference>
<dbReference type="FunFam" id="3.30.450.40:FF:000138">
    <property type="entry name" value="Phosphodiesterase"/>
    <property type="match status" value="1"/>
</dbReference>
<dbReference type="InterPro" id="IPR023088">
    <property type="entry name" value="PDEase"/>
</dbReference>
<gene>
    <name evidence="10" type="ORF">CALMAC_LOCUS9101</name>
</gene>
<dbReference type="Proteomes" id="UP000410492">
    <property type="component" value="Unassembled WGS sequence"/>
</dbReference>
<evidence type="ECO:0000256" key="3">
    <source>
        <dbReference type="ARBA" id="ARBA00022723"/>
    </source>
</evidence>
<dbReference type="SMART" id="SM00471">
    <property type="entry name" value="HDc"/>
    <property type="match status" value="1"/>
</dbReference>
<keyword evidence="2" id="KW-0140">cGMP</keyword>
<dbReference type="Gene3D" id="3.30.450.40">
    <property type="match status" value="2"/>
</dbReference>
<evidence type="ECO:0000256" key="7">
    <source>
        <dbReference type="PIRSR" id="PIRSR623088-3"/>
    </source>
</evidence>
<reference evidence="10 11" key="1">
    <citation type="submission" date="2019-01" db="EMBL/GenBank/DDBJ databases">
        <authorList>
            <person name="Sayadi A."/>
        </authorList>
    </citation>
    <scope>NUCLEOTIDE SEQUENCE [LARGE SCALE GENOMIC DNA]</scope>
</reference>
<sequence>IHCVNHCLFSFAKCQLTCFTFPSFCCPTVSTMQRKRTKMYQNPQYTPTNIDTTDKATRRVIAPYVKIVRKSEKVHLEKEQQHQKFNFYIQNKPSVLLHDLTSFLSDSVDLSLLLQETAEVLKSTTKANGVTLYMVDSASDEIYQSQRNFPGERHKVNWKIQKGSIVAAYVAFKKEYLMVDDILGDERFPVGVGYQGDLVKSVLCVPIVTPDGDCYAVIELYRDVTQPPFNKDDLKISIVVSGWMGAAIHQNHLRLTLQKQQELNDYLLDLTKCYFAETVAIEKMITEIVKFAKTTLGAERGSFFIIDEDSENLVAEVFDEGISGEDTTMHKKNVKVQLSKERTIAGLVARTGATVNIRDAFNDPRFFTDVDEKTGFITRSILCMPIVSVDNMLGVVQVVNKINGVCFTSADENLFKTFSVYCALALHYTRLHQKMFRTDKINDINMNLLKIQIKPCIHDIDNFIQNPEVTLPYSFAEFRWYVSPEEVPEMPQLVLHMITEIVGTQDLSLLKTMEFILTVRKCYRNNPYHNWDHAFNVAHCMYNILKRNKNLFTEVEIKALLIAALCHDLDHGGFTNNFLQLTDNNLAQLYDESPLEHHHYRVAMLILSVCPIYPNISKQMFDRISMEMREAILATDLAAYFKFRVKILQIINTTGIDWTIKRHRTLIKSIMMTSCDLSGMCKPFIVAKNLCDSVYKEFYNQGDLEKKMGLTPLSLMDRDKSANVPEDQVQFLTVIVLPCVELLKNVLPNTWELHNEALTLRGTWQEIIQLKGVKSWRQDDSVADQNECQ</sequence>
<evidence type="ECO:0000256" key="5">
    <source>
        <dbReference type="PIRSR" id="PIRSR623088-1"/>
    </source>
</evidence>
<dbReference type="GO" id="GO:0004114">
    <property type="term" value="F:3',5'-cyclic-nucleotide phosphodiesterase activity"/>
    <property type="evidence" value="ECO:0007669"/>
    <property type="project" value="InterPro"/>
</dbReference>
<dbReference type="Pfam" id="PF01590">
    <property type="entry name" value="GAF"/>
    <property type="match status" value="2"/>
</dbReference>
<feature type="active site" description="Proton donor" evidence="5">
    <location>
        <position position="529"/>
    </location>
</feature>
<feature type="binding site" evidence="7">
    <location>
        <position position="676"/>
    </location>
    <ligand>
        <name>Zn(2+)</name>
        <dbReference type="ChEBI" id="CHEBI:29105"/>
        <label>1</label>
    </ligand>
</feature>
<feature type="binding site" evidence="7">
    <location>
        <position position="533"/>
    </location>
    <ligand>
        <name>Zn(2+)</name>
        <dbReference type="ChEBI" id="CHEBI:29105"/>
        <label>1</label>
    </ligand>
</feature>
<evidence type="ECO:0000259" key="9">
    <source>
        <dbReference type="PROSITE" id="PS51845"/>
    </source>
</evidence>
<dbReference type="InterPro" id="IPR023174">
    <property type="entry name" value="PDEase_CS"/>
</dbReference>
<dbReference type="InterPro" id="IPR003607">
    <property type="entry name" value="HD/PDEase_dom"/>
</dbReference>
<dbReference type="PANTHER" id="PTHR11347">
    <property type="entry name" value="CYCLIC NUCLEOTIDE PHOSPHODIESTERASE"/>
    <property type="match status" value="1"/>
</dbReference>
<organism evidence="10 11">
    <name type="scientific">Callosobruchus maculatus</name>
    <name type="common">Southern cowpea weevil</name>
    <name type="synonym">Pulse bruchid</name>
    <dbReference type="NCBI Taxonomy" id="64391"/>
    <lineage>
        <taxon>Eukaryota</taxon>
        <taxon>Metazoa</taxon>
        <taxon>Ecdysozoa</taxon>
        <taxon>Arthropoda</taxon>
        <taxon>Hexapoda</taxon>
        <taxon>Insecta</taxon>
        <taxon>Pterygota</taxon>
        <taxon>Neoptera</taxon>
        <taxon>Endopterygota</taxon>
        <taxon>Coleoptera</taxon>
        <taxon>Polyphaga</taxon>
        <taxon>Cucujiformia</taxon>
        <taxon>Chrysomeloidea</taxon>
        <taxon>Chrysomelidae</taxon>
        <taxon>Bruchinae</taxon>
        <taxon>Bruchini</taxon>
        <taxon>Callosobruchus</taxon>
    </lineage>
</organism>
<evidence type="ECO:0000256" key="4">
    <source>
        <dbReference type="ARBA" id="ARBA00022801"/>
    </source>
</evidence>
<dbReference type="EMBL" id="CAACVG010007832">
    <property type="protein sequence ID" value="VEN47281.1"/>
    <property type="molecule type" value="Genomic_DNA"/>
</dbReference>
<comment type="cofactor">
    <cofactor evidence="8">
        <name>a divalent metal cation</name>
        <dbReference type="ChEBI" id="CHEBI:60240"/>
    </cofactor>
    <text evidence="8">Binds 2 divalent metal cations per subunit. Site 1 may preferentially bind zinc ions, while site 2 has a preference for magnesium and/or manganese ions.</text>
</comment>
<dbReference type="SUPFAM" id="SSF55781">
    <property type="entry name" value="GAF domain-like"/>
    <property type="match status" value="2"/>
</dbReference>
<feature type="non-terminal residue" evidence="10">
    <location>
        <position position="1"/>
    </location>
</feature>
<keyword evidence="3 7" id="KW-0479">Metal-binding</keyword>
<dbReference type="EC" id="3.1.4.-" evidence="8"/>
<evidence type="ECO:0000256" key="1">
    <source>
        <dbReference type="ARBA" id="ARBA00007648"/>
    </source>
</evidence>
<proteinExistence type="inferred from homology"/>
<dbReference type="PROSITE" id="PS00126">
    <property type="entry name" value="PDEASE_I_1"/>
    <property type="match status" value="1"/>
</dbReference>
<accession>A0A653CH91</accession>
<dbReference type="Gene3D" id="1.10.1300.10">
    <property type="entry name" value="3'5'-cyclic nucleotide phosphodiesterase, catalytic domain"/>
    <property type="match status" value="1"/>
</dbReference>
<feature type="binding site" evidence="6">
    <location>
        <position position="568"/>
    </location>
    <ligand>
        <name>AMP</name>
        <dbReference type="ChEBI" id="CHEBI:456215"/>
    </ligand>
</feature>
<dbReference type="AlphaFoldDB" id="A0A653CH91"/>
<evidence type="ECO:0000256" key="8">
    <source>
        <dbReference type="RuleBase" id="RU363067"/>
    </source>
</evidence>
<dbReference type="Pfam" id="PF00233">
    <property type="entry name" value="PDEase_I"/>
    <property type="match status" value="1"/>
</dbReference>
<evidence type="ECO:0000256" key="6">
    <source>
        <dbReference type="PIRSR" id="PIRSR623088-2"/>
    </source>
</evidence>
<dbReference type="GO" id="GO:0007165">
    <property type="term" value="P:signal transduction"/>
    <property type="evidence" value="ECO:0007669"/>
    <property type="project" value="InterPro"/>
</dbReference>
<dbReference type="OrthoDB" id="546632at2759"/>
<dbReference type="InterPro" id="IPR002073">
    <property type="entry name" value="PDEase_catalytic_dom"/>
</dbReference>
<feature type="binding site" evidence="7">
    <location>
        <position position="568"/>
    </location>
    <ligand>
        <name>Zn(2+)</name>
        <dbReference type="ChEBI" id="CHEBI:29105"/>
        <label>1</label>
    </ligand>
</feature>
<keyword evidence="11" id="KW-1185">Reference proteome</keyword>
<feature type="binding site" evidence="6">
    <location>
        <begin position="529"/>
        <end position="533"/>
    </location>
    <ligand>
        <name>AMP</name>
        <dbReference type="ChEBI" id="CHEBI:456215"/>
    </ligand>
</feature>
<name>A0A653CH91_CALMS</name>
<feature type="binding site" evidence="7">
    <location>
        <position position="568"/>
    </location>
    <ligand>
        <name>Zn(2+)</name>
        <dbReference type="ChEBI" id="CHEBI:29105"/>
        <label>2</label>
    </ligand>
</feature>
<dbReference type="SUPFAM" id="SSF109604">
    <property type="entry name" value="HD-domain/PDEase-like"/>
    <property type="match status" value="1"/>
</dbReference>
<comment type="similarity">
    <text evidence="1 8">Belongs to the cyclic nucleotide phosphodiesterase family.</text>
</comment>
<dbReference type="InterPro" id="IPR003018">
    <property type="entry name" value="GAF"/>
</dbReference>
<feature type="domain" description="PDEase" evidence="9">
    <location>
        <begin position="441"/>
        <end position="771"/>
    </location>
</feature>